<dbReference type="PROSITE" id="PS01124">
    <property type="entry name" value="HTH_ARAC_FAMILY_2"/>
    <property type="match status" value="1"/>
</dbReference>
<dbReference type="PRINTS" id="PR00032">
    <property type="entry name" value="HTHARAC"/>
</dbReference>
<dbReference type="GO" id="GO:0043565">
    <property type="term" value="F:sequence-specific DNA binding"/>
    <property type="evidence" value="ECO:0007669"/>
    <property type="project" value="InterPro"/>
</dbReference>
<dbReference type="OrthoDB" id="9772607at2"/>
<proteinExistence type="predicted"/>
<comment type="caution">
    <text evidence="5">The sequence shown here is derived from an EMBL/GenBank/DDBJ whole genome shotgun (WGS) entry which is preliminary data.</text>
</comment>
<organism evidence="5 6">
    <name type="scientific">Ruminiclostridium hungatei</name>
    <name type="common">Clostridium hungatei</name>
    <dbReference type="NCBI Taxonomy" id="48256"/>
    <lineage>
        <taxon>Bacteria</taxon>
        <taxon>Bacillati</taxon>
        <taxon>Bacillota</taxon>
        <taxon>Clostridia</taxon>
        <taxon>Eubacteriales</taxon>
        <taxon>Oscillospiraceae</taxon>
        <taxon>Ruminiclostridium</taxon>
    </lineage>
</organism>
<dbReference type="Pfam" id="PF12833">
    <property type="entry name" value="HTH_18"/>
    <property type="match status" value="1"/>
</dbReference>
<dbReference type="PANTHER" id="PTHR47893:SF1">
    <property type="entry name" value="REGULATORY PROTEIN PCHR"/>
    <property type="match status" value="1"/>
</dbReference>
<dbReference type="SUPFAM" id="SSF46689">
    <property type="entry name" value="Homeodomain-like"/>
    <property type="match status" value="1"/>
</dbReference>
<dbReference type="STRING" id="48256.CLHUN_26640"/>
<keyword evidence="2" id="KW-0238">DNA-binding</keyword>
<dbReference type="EMBL" id="MZGX01000017">
    <property type="protein sequence ID" value="OPX43517.1"/>
    <property type="molecule type" value="Genomic_DNA"/>
</dbReference>
<dbReference type="InterPro" id="IPR020449">
    <property type="entry name" value="Tscrpt_reg_AraC-type_HTH"/>
</dbReference>
<name>A0A1V4SJU1_RUMHU</name>
<keyword evidence="1" id="KW-0805">Transcription regulation</keyword>
<dbReference type="RefSeq" id="WP_080065119.1">
    <property type="nucleotide sequence ID" value="NZ_MZGX01000017.1"/>
</dbReference>
<dbReference type="PANTHER" id="PTHR47893">
    <property type="entry name" value="REGULATORY PROTEIN PCHR"/>
    <property type="match status" value="1"/>
</dbReference>
<protein>
    <submittedName>
        <fullName evidence="5">Transposon Tn10 TetD protein</fullName>
    </submittedName>
</protein>
<dbReference type="AlphaFoldDB" id="A0A1V4SJU1"/>
<accession>A0A1V4SJU1</accession>
<keyword evidence="3" id="KW-0804">Transcription</keyword>
<evidence type="ECO:0000259" key="4">
    <source>
        <dbReference type="PROSITE" id="PS01124"/>
    </source>
</evidence>
<reference evidence="5 6" key="1">
    <citation type="submission" date="2017-03" db="EMBL/GenBank/DDBJ databases">
        <title>Genome sequence of Clostridium hungatei DSM 14427.</title>
        <authorList>
            <person name="Poehlein A."/>
            <person name="Daniel R."/>
        </authorList>
    </citation>
    <scope>NUCLEOTIDE SEQUENCE [LARGE SCALE GENOMIC DNA]</scope>
    <source>
        <strain evidence="5 6">DSM 14427</strain>
    </source>
</reference>
<sequence length="328" mass="37929">MQASEYERNLYGQDIAVIQRTNDCTVYRAETANGRGVMTSYRVFPGVDLIYNDFHTFSYHQDIHIQEEIMEINHCREGRFECEFERGTYGYLEEGDLAVNMCHNRITASSFPLEHYHGVAVIISLDKASTFLSSVFEDISIDLYSLRDRLCPNNRCFIMRAKAEIRHIFSELYTIPQEVQKGYFKLKVLELLLFLSITELSEQKEPRQYFPKKQVEIVKQIKKHMTDNLEKRFSLEELSENFHIGLTSMKLCFKGVYGMPIFTCIKSHRIQAAAYMLRHSSDSIATIAGKVGYENASKFAAAFKDILGVSPIEYRKNTAPEYHGQNRA</sequence>
<evidence type="ECO:0000256" key="2">
    <source>
        <dbReference type="ARBA" id="ARBA00023125"/>
    </source>
</evidence>
<dbReference type="InterPro" id="IPR053142">
    <property type="entry name" value="PchR_regulatory_protein"/>
</dbReference>
<evidence type="ECO:0000256" key="3">
    <source>
        <dbReference type="ARBA" id="ARBA00023163"/>
    </source>
</evidence>
<gene>
    <name evidence="5" type="primary">tetD_8</name>
    <name evidence="5" type="ORF">CLHUN_26640</name>
</gene>
<dbReference type="SMART" id="SM00342">
    <property type="entry name" value="HTH_ARAC"/>
    <property type="match status" value="1"/>
</dbReference>
<dbReference type="InterPro" id="IPR018060">
    <property type="entry name" value="HTH_AraC"/>
</dbReference>
<keyword evidence="6" id="KW-1185">Reference proteome</keyword>
<dbReference type="Gene3D" id="1.10.10.60">
    <property type="entry name" value="Homeodomain-like"/>
    <property type="match status" value="1"/>
</dbReference>
<evidence type="ECO:0000313" key="6">
    <source>
        <dbReference type="Proteomes" id="UP000191554"/>
    </source>
</evidence>
<evidence type="ECO:0000256" key="1">
    <source>
        <dbReference type="ARBA" id="ARBA00023015"/>
    </source>
</evidence>
<dbReference type="InterPro" id="IPR009057">
    <property type="entry name" value="Homeodomain-like_sf"/>
</dbReference>
<dbReference type="Proteomes" id="UP000191554">
    <property type="component" value="Unassembled WGS sequence"/>
</dbReference>
<evidence type="ECO:0000313" key="5">
    <source>
        <dbReference type="EMBL" id="OPX43517.1"/>
    </source>
</evidence>
<dbReference type="GO" id="GO:0003700">
    <property type="term" value="F:DNA-binding transcription factor activity"/>
    <property type="evidence" value="ECO:0007669"/>
    <property type="project" value="InterPro"/>
</dbReference>
<feature type="domain" description="HTH araC/xylS-type" evidence="4">
    <location>
        <begin position="219"/>
        <end position="317"/>
    </location>
</feature>